<accession>A0A9X3DYB7</accession>
<evidence type="ECO:0000313" key="1">
    <source>
        <dbReference type="EMBL" id="MCX5568194.1"/>
    </source>
</evidence>
<keyword evidence="2" id="KW-1185">Reference proteome</keyword>
<comment type="caution">
    <text evidence="1">The sequence shown here is derived from an EMBL/GenBank/DDBJ whole genome shotgun (WGS) entry which is preliminary data.</text>
</comment>
<proteinExistence type="predicted"/>
<protein>
    <submittedName>
        <fullName evidence="1">Uncharacterized protein</fullName>
    </submittedName>
</protein>
<name>A0A9X3DYB7_9HYPH</name>
<evidence type="ECO:0000313" key="2">
    <source>
        <dbReference type="Proteomes" id="UP001144805"/>
    </source>
</evidence>
<reference evidence="1" key="1">
    <citation type="submission" date="2022-11" db="EMBL/GenBank/DDBJ databases">
        <title>Biodiversity and phylogenetic relationships of bacteria.</title>
        <authorList>
            <person name="Machado R.A.R."/>
            <person name="Bhat A."/>
            <person name="Loulou A."/>
            <person name="Kallel S."/>
        </authorList>
    </citation>
    <scope>NUCLEOTIDE SEQUENCE</scope>
    <source>
        <strain evidence="1">K-TC2</strain>
    </source>
</reference>
<dbReference type="Proteomes" id="UP001144805">
    <property type="component" value="Unassembled WGS sequence"/>
</dbReference>
<gene>
    <name evidence="1" type="ORF">OSH07_03210</name>
</gene>
<organism evidence="1 2">
    <name type="scientific">Kaistia nematophila</name>
    <dbReference type="NCBI Taxonomy" id="2994654"/>
    <lineage>
        <taxon>Bacteria</taxon>
        <taxon>Pseudomonadati</taxon>
        <taxon>Pseudomonadota</taxon>
        <taxon>Alphaproteobacteria</taxon>
        <taxon>Hyphomicrobiales</taxon>
        <taxon>Kaistiaceae</taxon>
        <taxon>Kaistia</taxon>
    </lineage>
</organism>
<dbReference type="RefSeq" id="WP_266337147.1">
    <property type="nucleotide sequence ID" value="NZ_JAPKNK010000001.1"/>
</dbReference>
<dbReference type="EMBL" id="JAPKNK010000001">
    <property type="protein sequence ID" value="MCX5568194.1"/>
    <property type="molecule type" value="Genomic_DNA"/>
</dbReference>
<sequence>MGNPRNYSLELPDRCLELLDGLWDTVARDKKLGARHGGPLSTTFLLSLATPIVVLPTERILKQHPIVEGSADDWHLDQQLADRLRLSFTSADPFRSCPFFSDSDGWSYARHDGHHNFARGIPNEVAAELAKPEAKDAATKLSAVTAIQGLRNALAHGSIAYLNKDGSGLHGSRAEMIAFISERRDKGGEVVGYHVLRISEDGFRSFLRRWVDWLNDTGLSQALAA</sequence>
<dbReference type="AlphaFoldDB" id="A0A9X3DYB7"/>